<evidence type="ECO:0000259" key="5">
    <source>
        <dbReference type="PROSITE" id="PS50931"/>
    </source>
</evidence>
<protein>
    <submittedName>
        <fullName evidence="6">LysR family transcriptional regulator</fullName>
    </submittedName>
</protein>
<gene>
    <name evidence="6" type="ORF">CXZ10_15130</name>
</gene>
<dbReference type="EMBL" id="PJNW01000012">
    <property type="protein sequence ID" value="PKR88349.1"/>
    <property type="molecule type" value="Genomic_DNA"/>
</dbReference>
<evidence type="ECO:0000313" key="6">
    <source>
        <dbReference type="EMBL" id="PKR88349.1"/>
    </source>
</evidence>
<evidence type="ECO:0000256" key="4">
    <source>
        <dbReference type="ARBA" id="ARBA00023163"/>
    </source>
</evidence>
<dbReference type="InterPro" id="IPR000847">
    <property type="entry name" value="LysR_HTH_N"/>
</dbReference>
<evidence type="ECO:0000256" key="3">
    <source>
        <dbReference type="ARBA" id="ARBA00023125"/>
    </source>
</evidence>
<organism evidence="6 7">
    <name type="scientific">Pleomorphomonas diazotrophica</name>
    <dbReference type="NCBI Taxonomy" id="1166257"/>
    <lineage>
        <taxon>Bacteria</taxon>
        <taxon>Pseudomonadati</taxon>
        <taxon>Pseudomonadota</taxon>
        <taxon>Alphaproteobacteria</taxon>
        <taxon>Hyphomicrobiales</taxon>
        <taxon>Pleomorphomonadaceae</taxon>
        <taxon>Pleomorphomonas</taxon>
    </lineage>
</organism>
<keyword evidence="4" id="KW-0804">Transcription</keyword>
<evidence type="ECO:0000313" key="7">
    <source>
        <dbReference type="Proteomes" id="UP000233491"/>
    </source>
</evidence>
<dbReference type="GO" id="GO:0003677">
    <property type="term" value="F:DNA binding"/>
    <property type="evidence" value="ECO:0007669"/>
    <property type="project" value="UniProtKB-KW"/>
</dbReference>
<feature type="domain" description="HTH lysR-type" evidence="5">
    <location>
        <begin position="1"/>
        <end position="58"/>
    </location>
</feature>
<dbReference type="Pfam" id="PF03466">
    <property type="entry name" value="LysR_substrate"/>
    <property type="match status" value="1"/>
</dbReference>
<dbReference type="AlphaFoldDB" id="A0A1I4UMW4"/>
<dbReference type="OrthoDB" id="9811588at2"/>
<dbReference type="PROSITE" id="PS50931">
    <property type="entry name" value="HTH_LYSR"/>
    <property type="match status" value="1"/>
</dbReference>
<proteinExistence type="inferred from homology"/>
<comment type="caution">
    <text evidence="6">The sequence shown here is derived from an EMBL/GenBank/DDBJ whole genome shotgun (WGS) entry which is preliminary data.</text>
</comment>
<name>A0A1I4UMW4_9HYPH</name>
<dbReference type="InterPro" id="IPR036388">
    <property type="entry name" value="WH-like_DNA-bd_sf"/>
</dbReference>
<comment type="similarity">
    <text evidence="1">Belongs to the LysR transcriptional regulatory family.</text>
</comment>
<dbReference type="Proteomes" id="UP000233491">
    <property type="component" value="Unassembled WGS sequence"/>
</dbReference>
<dbReference type="RefSeq" id="WP_101290192.1">
    <property type="nucleotide sequence ID" value="NZ_FOUQ01000008.1"/>
</dbReference>
<accession>A0A1I4UMW4</accession>
<keyword evidence="2" id="KW-0805">Transcription regulation</keyword>
<dbReference type="InterPro" id="IPR036390">
    <property type="entry name" value="WH_DNA-bd_sf"/>
</dbReference>
<dbReference type="Gene3D" id="1.10.10.10">
    <property type="entry name" value="Winged helix-like DNA-binding domain superfamily/Winged helix DNA-binding domain"/>
    <property type="match status" value="1"/>
</dbReference>
<dbReference type="SUPFAM" id="SSF46785">
    <property type="entry name" value="Winged helix' DNA-binding domain"/>
    <property type="match status" value="1"/>
</dbReference>
<dbReference type="SUPFAM" id="SSF53850">
    <property type="entry name" value="Periplasmic binding protein-like II"/>
    <property type="match status" value="1"/>
</dbReference>
<dbReference type="InterPro" id="IPR005119">
    <property type="entry name" value="LysR_subst-bd"/>
</dbReference>
<dbReference type="PANTHER" id="PTHR30346:SF28">
    <property type="entry name" value="HTH-TYPE TRANSCRIPTIONAL REGULATOR CYNR"/>
    <property type="match status" value="1"/>
</dbReference>
<reference evidence="6 7" key="1">
    <citation type="submission" date="2017-12" db="EMBL/GenBank/DDBJ databases">
        <title>Anaerobic carbon monoxide metabolism by Pleomorphomonas carboxyditropha sp. nov., a new mesophilic hydrogenogenic carboxidotroph.</title>
        <authorList>
            <person name="Esquivel-Elizondo S."/>
            <person name="Krajmalnik-Brown R."/>
        </authorList>
    </citation>
    <scope>NUCLEOTIDE SEQUENCE [LARGE SCALE GENOMIC DNA]</scope>
    <source>
        <strain evidence="6 7">R5-392</strain>
    </source>
</reference>
<evidence type="ECO:0000256" key="1">
    <source>
        <dbReference type="ARBA" id="ARBA00009437"/>
    </source>
</evidence>
<dbReference type="PANTHER" id="PTHR30346">
    <property type="entry name" value="TRANSCRIPTIONAL DUAL REGULATOR HCAR-RELATED"/>
    <property type="match status" value="1"/>
</dbReference>
<keyword evidence="3" id="KW-0238">DNA-binding</keyword>
<dbReference type="PRINTS" id="PR00039">
    <property type="entry name" value="HTHLYSR"/>
</dbReference>
<keyword evidence="7" id="KW-1185">Reference proteome</keyword>
<evidence type="ECO:0000256" key="2">
    <source>
        <dbReference type="ARBA" id="ARBA00023015"/>
    </source>
</evidence>
<dbReference type="GO" id="GO:0003700">
    <property type="term" value="F:DNA-binding transcription factor activity"/>
    <property type="evidence" value="ECO:0007669"/>
    <property type="project" value="InterPro"/>
</dbReference>
<dbReference type="GO" id="GO:0032993">
    <property type="term" value="C:protein-DNA complex"/>
    <property type="evidence" value="ECO:0007669"/>
    <property type="project" value="TreeGrafter"/>
</dbReference>
<sequence length="304" mass="32286">MDLKLLRAFTELVDAGHYGKAAAKLCVTQSTLSKQIQALEATIGGALFERGRHGAKPTALGEVLLAEARPLLRLSEEADLRLKRASAGLTGRLDIGFGISTLVAAPALIAGFRRAVPDCEITLNDMSSREQHERLLAGRLDLGFCRKPEADDLSFAPILTEHLALVVPQGVALPPPDRLDDLNALGFVALASRRGPGLDAQVTAWCRGAGFTPRVIQQADDILTVHAVVAAGLGAALLPLQGVEALGARTQSMRLPGAHASWPIGLCWRTANSNPLLKRFVEHVRGEPESLDTAPYSSAPPFPA</sequence>
<dbReference type="Pfam" id="PF00126">
    <property type="entry name" value="HTH_1"/>
    <property type="match status" value="1"/>
</dbReference>
<dbReference type="Gene3D" id="3.40.190.10">
    <property type="entry name" value="Periplasmic binding protein-like II"/>
    <property type="match status" value="2"/>
</dbReference>
<dbReference type="CDD" id="cd08414">
    <property type="entry name" value="PBP2_LTTR_aromatics_like"/>
    <property type="match status" value="1"/>
</dbReference>